<sequence>MYRMAGYCRLSKEDGENRISESIENQMRLISEYVDKAGDMKLVRMYIDDGYSGLYFSNRPQFQQMMADIYKGEIQGVITKDISRLGREHIETGNYIERVFPSLGIRYVAILDGVDSLCHSNEELAQFKALLNDMYSRDISKKIRGTFQVQKKQGKYMSGFAPYGYQKDPADRHRFLIDEAAAETVRNIYTLYLEGVSVQKIAERLNRQQILPPTEYKRKIQKLSYVNRQGKNQVQKWNAPTIYNILKNQVYTGAMVQHKTEKISYKIEKYRNIPMEERYVVEGMHEAIISKELFARVQEKRQRFKNRNS</sequence>
<feature type="domain" description="Recombinase" evidence="2">
    <location>
        <begin position="162"/>
        <end position="309"/>
    </location>
</feature>
<proteinExistence type="predicted"/>
<dbReference type="EMBL" id="JAAWUZ010000082">
    <property type="protein sequence ID" value="NSG31398.1"/>
    <property type="molecule type" value="Genomic_DNA"/>
</dbReference>
<keyword evidence="4" id="KW-1185">Reference proteome</keyword>
<dbReference type="InterPro" id="IPR038109">
    <property type="entry name" value="DNA_bind_recomb_sf"/>
</dbReference>
<dbReference type="Gene3D" id="3.90.1750.20">
    <property type="entry name" value="Putative Large Serine Recombinase, Chain B, Domain 2"/>
    <property type="match status" value="1"/>
</dbReference>
<dbReference type="SMART" id="SM00857">
    <property type="entry name" value="Resolvase"/>
    <property type="match status" value="1"/>
</dbReference>
<name>A0ABX2H0X2_9FIRM</name>
<dbReference type="SUPFAM" id="SSF53041">
    <property type="entry name" value="Resolvase-like"/>
    <property type="match status" value="1"/>
</dbReference>
<dbReference type="PANTHER" id="PTHR30461">
    <property type="entry name" value="DNA-INVERTASE FROM LAMBDOID PROPHAGE"/>
    <property type="match status" value="1"/>
</dbReference>
<evidence type="ECO:0000313" key="4">
    <source>
        <dbReference type="Proteomes" id="UP000821846"/>
    </source>
</evidence>
<evidence type="ECO:0000259" key="2">
    <source>
        <dbReference type="PROSITE" id="PS51737"/>
    </source>
</evidence>
<protein>
    <submittedName>
        <fullName evidence="3">Recombinase family protein</fullName>
    </submittedName>
</protein>
<dbReference type="Pfam" id="PF07508">
    <property type="entry name" value="Recombinase"/>
    <property type="match status" value="1"/>
</dbReference>
<organism evidence="3 4">
    <name type="scientific">Faecalicatena fissicatena</name>
    <dbReference type="NCBI Taxonomy" id="290055"/>
    <lineage>
        <taxon>Bacteria</taxon>
        <taxon>Bacillati</taxon>
        <taxon>Bacillota</taxon>
        <taxon>Clostridia</taxon>
        <taxon>Lachnospirales</taxon>
        <taxon>Lachnospiraceae</taxon>
        <taxon>Faecalicatena</taxon>
    </lineage>
</organism>
<feature type="domain" description="Resolvase/invertase-type recombinase catalytic" evidence="1">
    <location>
        <begin position="3"/>
        <end position="154"/>
    </location>
</feature>
<dbReference type="InterPro" id="IPR036162">
    <property type="entry name" value="Resolvase-like_N_sf"/>
</dbReference>
<reference evidence="3 4" key="1">
    <citation type="journal article" date="2020" name="Cell Host Microbe">
        <title>Functional and Genomic Variation between Human-Derived Isolates of Lachnospiraceae Reveals Inter- and Intra-Species Diversity.</title>
        <authorList>
            <person name="Sorbara M.T."/>
            <person name="Littmann E.R."/>
            <person name="Fontana E."/>
            <person name="Moody T.U."/>
            <person name="Kohout C.E."/>
            <person name="Gjonbalaj M."/>
            <person name="Eaton V."/>
            <person name="Seok R."/>
            <person name="Leiner I.M."/>
            <person name="Pamer E.G."/>
        </authorList>
    </citation>
    <scope>NUCLEOTIDE SEQUENCE [LARGE SCALE GENOMIC DNA]</scope>
    <source>
        <strain evidence="3 4">MSK.14.16</strain>
    </source>
</reference>
<dbReference type="PROSITE" id="PS51736">
    <property type="entry name" value="RECOMBINASES_3"/>
    <property type="match status" value="1"/>
</dbReference>
<dbReference type="Proteomes" id="UP000821846">
    <property type="component" value="Unassembled WGS sequence"/>
</dbReference>
<gene>
    <name evidence="3" type="ORF">HFM93_14300</name>
</gene>
<dbReference type="Gene3D" id="3.40.50.1390">
    <property type="entry name" value="Resolvase, N-terminal catalytic domain"/>
    <property type="match status" value="1"/>
</dbReference>
<dbReference type="RefSeq" id="WP_173867024.1">
    <property type="nucleotide sequence ID" value="NZ_JAAWUU010000080.1"/>
</dbReference>
<dbReference type="PANTHER" id="PTHR30461:SF23">
    <property type="entry name" value="DNA RECOMBINASE-RELATED"/>
    <property type="match status" value="1"/>
</dbReference>
<evidence type="ECO:0000313" key="3">
    <source>
        <dbReference type="EMBL" id="NSG31398.1"/>
    </source>
</evidence>
<dbReference type="InterPro" id="IPR011109">
    <property type="entry name" value="DNA_bind_recombinase_dom"/>
</dbReference>
<comment type="caution">
    <text evidence="3">The sequence shown here is derived from an EMBL/GenBank/DDBJ whole genome shotgun (WGS) entry which is preliminary data.</text>
</comment>
<evidence type="ECO:0000259" key="1">
    <source>
        <dbReference type="PROSITE" id="PS51736"/>
    </source>
</evidence>
<accession>A0ABX2H0X2</accession>
<dbReference type="PROSITE" id="PS51737">
    <property type="entry name" value="RECOMBINASE_DNA_BIND"/>
    <property type="match status" value="1"/>
</dbReference>
<dbReference type="InterPro" id="IPR006119">
    <property type="entry name" value="Resolv_N"/>
</dbReference>
<dbReference type="InterPro" id="IPR050639">
    <property type="entry name" value="SSR_resolvase"/>
</dbReference>
<dbReference type="Pfam" id="PF00239">
    <property type="entry name" value="Resolvase"/>
    <property type="match status" value="1"/>
</dbReference>